<protein>
    <submittedName>
        <fullName evidence="1">Uncharacterized protein</fullName>
    </submittedName>
</protein>
<proteinExistence type="predicted"/>
<gene>
    <name evidence="1" type="ORF">MUN87_15805</name>
</gene>
<evidence type="ECO:0000313" key="1">
    <source>
        <dbReference type="EMBL" id="UOQ84162.1"/>
    </source>
</evidence>
<organism evidence="1 2">
    <name type="scientific">Gracilibacillus salinarum</name>
    <dbReference type="NCBI Taxonomy" id="2932255"/>
    <lineage>
        <taxon>Bacteria</taxon>
        <taxon>Bacillati</taxon>
        <taxon>Bacillota</taxon>
        <taxon>Bacilli</taxon>
        <taxon>Bacillales</taxon>
        <taxon>Bacillaceae</taxon>
        <taxon>Gracilibacillus</taxon>
    </lineage>
</organism>
<keyword evidence="2" id="KW-1185">Reference proteome</keyword>
<name>A0ABY4GIT3_9BACI</name>
<dbReference type="RefSeq" id="WP_244741576.1">
    <property type="nucleotide sequence ID" value="NZ_CP095071.1"/>
</dbReference>
<reference evidence="1 2" key="1">
    <citation type="submission" date="2022-04" db="EMBL/GenBank/DDBJ databases">
        <title>Gracilibacillus sp. isolated from saltern.</title>
        <authorList>
            <person name="Won M."/>
            <person name="Lee C.-M."/>
            <person name="Woen H.-Y."/>
            <person name="Kwon S.-W."/>
        </authorList>
    </citation>
    <scope>NUCLEOTIDE SEQUENCE [LARGE SCALE GENOMIC DNA]</scope>
    <source>
        <strain evidence="1 2">SSPM10-3</strain>
    </source>
</reference>
<dbReference type="Proteomes" id="UP000831537">
    <property type="component" value="Chromosome"/>
</dbReference>
<sequence>MEAEVQDLYRLTRKEPKEGIRSPRFVSFSEKEDKRGKRRKKICIV</sequence>
<dbReference type="EMBL" id="CP095071">
    <property type="protein sequence ID" value="UOQ84162.1"/>
    <property type="molecule type" value="Genomic_DNA"/>
</dbReference>
<evidence type="ECO:0000313" key="2">
    <source>
        <dbReference type="Proteomes" id="UP000831537"/>
    </source>
</evidence>
<accession>A0ABY4GIT3</accession>